<comment type="caution">
    <text evidence="1">The sequence shown here is derived from an EMBL/GenBank/DDBJ whole genome shotgun (WGS) entry which is preliminary data.</text>
</comment>
<keyword evidence="2" id="KW-1185">Reference proteome</keyword>
<protein>
    <submittedName>
        <fullName evidence="1">23966_t:CDS:1</fullName>
    </submittedName>
</protein>
<evidence type="ECO:0000313" key="1">
    <source>
        <dbReference type="EMBL" id="CAG8648179.1"/>
    </source>
</evidence>
<gene>
    <name evidence="1" type="ORF">CPELLU_LOCUS9199</name>
</gene>
<dbReference type="Proteomes" id="UP000789759">
    <property type="component" value="Unassembled WGS sequence"/>
</dbReference>
<dbReference type="AlphaFoldDB" id="A0A9N9DU63"/>
<reference evidence="1" key="1">
    <citation type="submission" date="2021-06" db="EMBL/GenBank/DDBJ databases">
        <authorList>
            <person name="Kallberg Y."/>
            <person name="Tangrot J."/>
            <person name="Rosling A."/>
        </authorList>
    </citation>
    <scope>NUCLEOTIDE SEQUENCE</scope>
    <source>
        <strain evidence="1">FL966</strain>
    </source>
</reference>
<dbReference type="EMBL" id="CAJVQA010006891">
    <property type="protein sequence ID" value="CAG8648179.1"/>
    <property type="molecule type" value="Genomic_DNA"/>
</dbReference>
<organism evidence="1 2">
    <name type="scientific">Cetraspora pellucida</name>
    <dbReference type="NCBI Taxonomy" id="1433469"/>
    <lineage>
        <taxon>Eukaryota</taxon>
        <taxon>Fungi</taxon>
        <taxon>Fungi incertae sedis</taxon>
        <taxon>Mucoromycota</taxon>
        <taxon>Glomeromycotina</taxon>
        <taxon>Glomeromycetes</taxon>
        <taxon>Diversisporales</taxon>
        <taxon>Gigasporaceae</taxon>
        <taxon>Cetraspora</taxon>
    </lineage>
</organism>
<proteinExistence type="predicted"/>
<accession>A0A9N9DU63</accession>
<name>A0A9N9DU63_9GLOM</name>
<evidence type="ECO:0000313" key="2">
    <source>
        <dbReference type="Proteomes" id="UP000789759"/>
    </source>
</evidence>
<feature type="non-terminal residue" evidence="1">
    <location>
        <position position="72"/>
    </location>
</feature>
<sequence length="72" mass="8409">DKEIDLQLDEVNVNDNQNVEAEKQTDKPVKIFDSSKEIDLQSAKVDVNDNYLFKLKRYSLKSHNADINNERE</sequence>